<protein>
    <submittedName>
        <fullName evidence="1">Emp24p/erv25p- protein</fullName>
    </submittedName>
</protein>
<dbReference type="Proteomes" id="UP001165960">
    <property type="component" value="Unassembled WGS sequence"/>
</dbReference>
<reference evidence="1" key="1">
    <citation type="submission" date="2022-04" db="EMBL/GenBank/DDBJ databases">
        <title>Genome of the entomopathogenic fungus Entomophthora muscae.</title>
        <authorList>
            <person name="Elya C."/>
            <person name="Lovett B.R."/>
            <person name="Lee E."/>
            <person name="Macias A.M."/>
            <person name="Hajek A.E."/>
            <person name="De Bivort B.L."/>
            <person name="Kasson M.T."/>
            <person name="De Fine Licht H.H."/>
            <person name="Stajich J.E."/>
        </authorList>
    </citation>
    <scope>NUCLEOTIDE SEQUENCE</scope>
    <source>
        <strain evidence="1">Berkeley</strain>
    </source>
</reference>
<sequence length="218" mass="24766">MKLSYISFILANSLSLFSGVQGIYFYIQGSDPKCFLENLPPATVVVVKFSTEVFQASKNGYFEDAEVVVAANVKEKDSTTSFVSQKLGYKGQLTFTTTTLGDHHICFSAGVPSGGWFHEEKIKFNLNFFIGSDAVSTHYSSDKVTRVQDMVHVSNLWLQDVLNEQKRQRTMEVGFLEQSESLNSKLFLWIFFELAAIIGLGYWQVNHLRRFFVNRKLV</sequence>
<dbReference type="EMBL" id="QTSX02001433">
    <property type="protein sequence ID" value="KAJ9082388.1"/>
    <property type="molecule type" value="Genomic_DNA"/>
</dbReference>
<evidence type="ECO:0000313" key="1">
    <source>
        <dbReference type="EMBL" id="KAJ9082388.1"/>
    </source>
</evidence>
<name>A0ACC2U5U0_9FUNG</name>
<organism evidence="1 2">
    <name type="scientific">Entomophthora muscae</name>
    <dbReference type="NCBI Taxonomy" id="34485"/>
    <lineage>
        <taxon>Eukaryota</taxon>
        <taxon>Fungi</taxon>
        <taxon>Fungi incertae sedis</taxon>
        <taxon>Zoopagomycota</taxon>
        <taxon>Entomophthoromycotina</taxon>
        <taxon>Entomophthoromycetes</taxon>
        <taxon>Entomophthorales</taxon>
        <taxon>Entomophthoraceae</taxon>
        <taxon>Entomophthora</taxon>
    </lineage>
</organism>
<accession>A0ACC2U5U0</accession>
<comment type="caution">
    <text evidence="1">The sequence shown here is derived from an EMBL/GenBank/DDBJ whole genome shotgun (WGS) entry which is preliminary data.</text>
</comment>
<proteinExistence type="predicted"/>
<gene>
    <name evidence="1" type="primary">ERP1_1</name>
    <name evidence="1" type="ORF">DSO57_1004957</name>
</gene>
<keyword evidence="2" id="KW-1185">Reference proteome</keyword>
<evidence type="ECO:0000313" key="2">
    <source>
        <dbReference type="Proteomes" id="UP001165960"/>
    </source>
</evidence>